<dbReference type="AlphaFoldDB" id="A0A6G1J2X3"/>
<dbReference type="Proteomes" id="UP000799291">
    <property type="component" value="Unassembled WGS sequence"/>
</dbReference>
<reference evidence="4" key="1">
    <citation type="journal article" date="2020" name="Stud. Mycol.">
        <title>101 Dothideomycetes genomes: a test case for predicting lifestyles and emergence of pathogens.</title>
        <authorList>
            <person name="Haridas S."/>
            <person name="Albert R."/>
            <person name="Binder M."/>
            <person name="Bloem J."/>
            <person name="Labutti K."/>
            <person name="Salamov A."/>
            <person name="Andreopoulos B."/>
            <person name="Baker S."/>
            <person name="Barry K."/>
            <person name="Bills G."/>
            <person name="Bluhm B."/>
            <person name="Cannon C."/>
            <person name="Castanera R."/>
            <person name="Culley D."/>
            <person name="Daum C."/>
            <person name="Ezra D."/>
            <person name="Gonzalez J."/>
            <person name="Henrissat B."/>
            <person name="Kuo A."/>
            <person name="Liang C."/>
            <person name="Lipzen A."/>
            <person name="Lutzoni F."/>
            <person name="Magnuson J."/>
            <person name="Mondo S."/>
            <person name="Nolan M."/>
            <person name="Ohm R."/>
            <person name="Pangilinan J."/>
            <person name="Park H.-J."/>
            <person name="Ramirez L."/>
            <person name="Alfaro M."/>
            <person name="Sun H."/>
            <person name="Tritt A."/>
            <person name="Yoshinaga Y."/>
            <person name="Zwiers L.-H."/>
            <person name="Turgeon B."/>
            <person name="Goodwin S."/>
            <person name="Spatafora J."/>
            <person name="Crous P."/>
            <person name="Grigoriev I."/>
        </authorList>
    </citation>
    <scope>NUCLEOTIDE SEQUENCE</scope>
    <source>
        <strain evidence="4">CBS 122367</strain>
    </source>
</reference>
<feature type="domain" description="Apple" evidence="3">
    <location>
        <begin position="264"/>
        <end position="354"/>
    </location>
</feature>
<evidence type="ECO:0000259" key="3">
    <source>
        <dbReference type="PROSITE" id="PS50948"/>
    </source>
</evidence>
<feature type="transmembrane region" description="Helical" evidence="2">
    <location>
        <begin position="376"/>
        <end position="397"/>
    </location>
</feature>
<keyword evidence="2" id="KW-0812">Transmembrane</keyword>
<evidence type="ECO:0000313" key="5">
    <source>
        <dbReference type="Proteomes" id="UP000799291"/>
    </source>
</evidence>
<dbReference type="EMBL" id="MU005581">
    <property type="protein sequence ID" value="KAF2684561.1"/>
    <property type="molecule type" value="Genomic_DNA"/>
</dbReference>
<gene>
    <name evidence="4" type="ORF">K458DRAFT_338731</name>
</gene>
<dbReference type="OrthoDB" id="3943216at2759"/>
<dbReference type="InterPro" id="IPR003609">
    <property type="entry name" value="Pan_app"/>
</dbReference>
<keyword evidence="2" id="KW-0472">Membrane</keyword>
<feature type="compositionally biased region" description="Basic and acidic residues" evidence="1">
    <location>
        <begin position="430"/>
        <end position="444"/>
    </location>
</feature>
<feature type="region of interest" description="Disordered" evidence="1">
    <location>
        <begin position="408"/>
        <end position="479"/>
    </location>
</feature>
<evidence type="ECO:0000256" key="2">
    <source>
        <dbReference type="SAM" id="Phobius"/>
    </source>
</evidence>
<dbReference type="Pfam" id="PF14295">
    <property type="entry name" value="PAN_4"/>
    <property type="match status" value="3"/>
</dbReference>
<dbReference type="PROSITE" id="PS50948">
    <property type="entry name" value="PAN"/>
    <property type="match status" value="1"/>
</dbReference>
<protein>
    <recommendedName>
        <fullName evidence="3">Apple domain-containing protein</fullName>
    </recommendedName>
</protein>
<keyword evidence="5" id="KW-1185">Reference proteome</keyword>
<sequence>MAFSRKSVYALVLCANTALGSPLIAEPLSSIDISLQLRSSSPTCPSSYESNNGLKFSTYCEKNNPWNDAIDPPVEAASMSDCMERCSRYWGDKEGCYGIVYRVSDQQCWIKNSTINTNTSAFADDPATHTALVNATQLQALDDACPSADLSTHTVNGTTGVGYTTHCGKVINGFDTCWGGYEGCLPQPFVGYYHAESLETCLGFCVDEHPLCRAVSFNPRMEIGFANCWPKTGFSDAAVIDPPANQGVMHSATITSLDTVDTECPGDATYAAAANQKVFNLHCGQLNEGQNITSLHMRNVTACMDACAASTSGCVGVVFDSGLLGGYKNCYLQNTTSVITDQASATYALLSDTAAPTSAAPGSSDSPSPKTKKSKAWIAGPVVGGLAALFLLGALLFRYQTRKRDAKHTADVGNGDVKPYNNPAPPSELGRSRIQDTQEMEAKPTTKYAHGGEEQAPQELPTTEGALAGARQNPQELPT</sequence>
<evidence type="ECO:0000256" key="1">
    <source>
        <dbReference type="SAM" id="MobiDB-lite"/>
    </source>
</evidence>
<accession>A0A6G1J2X3</accession>
<keyword evidence="2" id="KW-1133">Transmembrane helix</keyword>
<evidence type="ECO:0000313" key="4">
    <source>
        <dbReference type="EMBL" id="KAF2684561.1"/>
    </source>
</evidence>
<proteinExistence type="predicted"/>
<organism evidence="4 5">
    <name type="scientific">Lentithecium fluviatile CBS 122367</name>
    <dbReference type="NCBI Taxonomy" id="1168545"/>
    <lineage>
        <taxon>Eukaryota</taxon>
        <taxon>Fungi</taxon>
        <taxon>Dikarya</taxon>
        <taxon>Ascomycota</taxon>
        <taxon>Pezizomycotina</taxon>
        <taxon>Dothideomycetes</taxon>
        <taxon>Pleosporomycetidae</taxon>
        <taxon>Pleosporales</taxon>
        <taxon>Massarineae</taxon>
        <taxon>Lentitheciaceae</taxon>
        <taxon>Lentithecium</taxon>
    </lineage>
</organism>
<name>A0A6G1J2X3_9PLEO</name>